<reference evidence="2" key="1">
    <citation type="journal article" date="2020" name="Nature">
        <title>Giant virus diversity and host interactions through global metagenomics.</title>
        <authorList>
            <person name="Schulz F."/>
            <person name="Roux S."/>
            <person name="Paez-Espino D."/>
            <person name="Jungbluth S."/>
            <person name="Walsh D.A."/>
            <person name="Denef V.J."/>
            <person name="McMahon K.D."/>
            <person name="Konstantinidis K.T."/>
            <person name="Eloe-Fadrosh E.A."/>
            <person name="Kyrpides N.C."/>
            <person name="Woyke T."/>
        </authorList>
    </citation>
    <scope>NUCLEOTIDE SEQUENCE</scope>
    <source>
        <strain evidence="2">GVMAG-S-3300013094-100</strain>
    </source>
</reference>
<dbReference type="Gene3D" id="3.60.21.10">
    <property type="match status" value="1"/>
</dbReference>
<dbReference type="InterPro" id="IPR004843">
    <property type="entry name" value="Calcineurin-like_PHP"/>
</dbReference>
<evidence type="ECO:0000259" key="1">
    <source>
        <dbReference type="Pfam" id="PF00149"/>
    </source>
</evidence>
<dbReference type="AlphaFoldDB" id="A0A6C0KSM0"/>
<dbReference type="PANTHER" id="PTHR46546:SF4">
    <property type="entry name" value="SHEWANELLA-LIKE PROTEIN PHOSPHATASE 1"/>
    <property type="match status" value="1"/>
</dbReference>
<organism evidence="2">
    <name type="scientific">viral metagenome</name>
    <dbReference type="NCBI Taxonomy" id="1070528"/>
    <lineage>
        <taxon>unclassified sequences</taxon>
        <taxon>metagenomes</taxon>
        <taxon>organismal metagenomes</taxon>
    </lineage>
</organism>
<dbReference type="Pfam" id="PF00149">
    <property type="entry name" value="Metallophos"/>
    <property type="match status" value="1"/>
</dbReference>
<dbReference type="SUPFAM" id="SSF56300">
    <property type="entry name" value="Metallo-dependent phosphatases"/>
    <property type="match status" value="1"/>
</dbReference>
<evidence type="ECO:0000313" key="2">
    <source>
        <dbReference type="EMBL" id="QHU20955.1"/>
    </source>
</evidence>
<sequence>MYTDVQPTYFPIVNRIVVIGDIHGDIARLMQCFYSLNLISKDMKWIAEPRDTIVVQLGDQIDSLSRGGDPSWEVLPDIEVMMQMDKLDKIAKLGGGRVLSMIGNHEMMNFLGEFSYVSAKSRESYDVDKRRKLFAPGNQLSSILAKRNIVLKIGPYLFCHGGLLPMHLDSVSNNLHIINDTVRKILSTRTESYQQNITGQDRSLFHLFTIDPNSILWTREYLTLANTNPDILNMVLDNIMDRTNCKAIFVGHNTVDTIVPAGNGRIFFVDAGLSRAYSKENYQALEIYTDVNTFDVKYNVFTMS</sequence>
<name>A0A6C0KSM0_9ZZZZ</name>
<dbReference type="PANTHER" id="PTHR46546">
    <property type="entry name" value="SHEWANELLA-LIKE PROTEIN PHOSPHATASE 1"/>
    <property type="match status" value="1"/>
</dbReference>
<accession>A0A6C0KSM0</accession>
<dbReference type="GO" id="GO:0016787">
    <property type="term" value="F:hydrolase activity"/>
    <property type="evidence" value="ECO:0007669"/>
    <property type="project" value="InterPro"/>
</dbReference>
<proteinExistence type="predicted"/>
<feature type="domain" description="Calcineurin-like phosphoesterase" evidence="1">
    <location>
        <begin position="15"/>
        <end position="252"/>
    </location>
</feature>
<dbReference type="InterPro" id="IPR029052">
    <property type="entry name" value="Metallo-depent_PP-like"/>
</dbReference>
<protein>
    <recommendedName>
        <fullName evidence="1">Calcineurin-like phosphoesterase domain-containing protein</fullName>
    </recommendedName>
</protein>
<dbReference type="EMBL" id="MN740976">
    <property type="protein sequence ID" value="QHU20955.1"/>
    <property type="molecule type" value="Genomic_DNA"/>
</dbReference>